<dbReference type="EMBL" id="NWTK01000006">
    <property type="protein sequence ID" value="PKR54095.1"/>
    <property type="molecule type" value="Genomic_DNA"/>
</dbReference>
<accession>A0A2N3KU75</accession>
<sequence length="79" mass="8826">MQFVYDGIKIEIGSDDRPLIQNGASGEWCALEIDYTSGEQRNIAGLTIPVMARAQLVAYKRILQRDVDLIDIAEITDID</sequence>
<dbReference type="SUPFAM" id="SSF81301">
    <property type="entry name" value="Nucleotidyltransferase"/>
    <property type="match status" value="1"/>
</dbReference>
<protein>
    <submittedName>
        <fullName evidence="1">Uncharacterized protein</fullName>
    </submittedName>
</protein>
<dbReference type="Proteomes" id="UP000233597">
    <property type="component" value="Unassembled WGS sequence"/>
</dbReference>
<proteinExistence type="predicted"/>
<organism evidence="1 2">
    <name type="scientific">Thalassospira marina</name>
    <dbReference type="NCBI Taxonomy" id="2048283"/>
    <lineage>
        <taxon>Bacteria</taxon>
        <taxon>Pseudomonadati</taxon>
        <taxon>Pseudomonadota</taxon>
        <taxon>Alphaproteobacteria</taxon>
        <taxon>Rhodospirillales</taxon>
        <taxon>Thalassospiraceae</taxon>
        <taxon>Thalassospira</taxon>
    </lineage>
</organism>
<reference evidence="1 2" key="1">
    <citation type="submission" date="2017-09" db="EMBL/GenBank/DDBJ databases">
        <title>Biodiversity and function of Thalassospira species in the particle-attached aromatic-hydrocarbon-degrading consortia from the surface seawater of the South China Sea.</title>
        <authorList>
            <person name="Dong C."/>
            <person name="Liu R."/>
            <person name="Shao Z."/>
        </authorList>
    </citation>
    <scope>NUCLEOTIDE SEQUENCE [LARGE SCALE GENOMIC DNA]</scope>
    <source>
        <strain evidence="1 2">CSC1P2</strain>
    </source>
</reference>
<name>A0A2N3KU75_9PROT</name>
<dbReference type="InterPro" id="IPR043519">
    <property type="entry name" value="NT_sf"/>
</dbReference>
<gene>
    <name evidence="1" type="ORF">COO20_11140</name>
</gene>
<dbReference type="RefSeq" id="WP_101266481.1">
    <property type="nucleotide sequence ID" value="NZ_NWTK01000006.1"/>
</dbReference>
<dbReference type="AlphaFoldDB" id="A0A2N3KU75"/>
<evidence type="ECO:0000313" key="2">
    <source>
        <dbReference type="Proteomes" id="UP000233597"/>
    </source>
</evidence>
<dbReference type="Gene3D" id="3.30.460.40">
    <property type="match status" value="1"/>
</dbReference>
<dbReference type="OrthoDB" id="6364916at2"/>
<evidence type="ECO:0000313" key="1">
    <source>
        <dbReference type="EMBL" id="PKR54095.1"/>
    </source>
</evidence>
<comment type="caution">
    <text evidence="1">The sequence shown here is derived from an EMBL/GenBank/DDBJ whole genome shotgun (WGS) entry which is preliminary data.</text>
</comment>